<accession>A0A553IIN8</accession>
<evidence type="ECO:0000313" key="8">
    <source>
        <dbReference type="Proteomes" id="UP000315938"/>
    </source>
</evidence>
<feature type="transmembrane region" description="Helical" evidence="6">
    <location>
        <begin position="16"/>
        <end position="34"/>
    </location>
</feature>
<feature type="transmembrane region" description="Helical" evidence="6">
    <location>
        <begin position="239"/>
        <end position="262"/>
    </location>
</feature>
<keyword evidence="4 6" id="KW-1133">Transmembrane helix</keyword>
<organism evidence="7 8">
    <name type="scientific">Acholeplasma laidlawii</name>
    <dbReference type="NCBI Taxonomy" id="2148"/>
    <lineage>
        <taxon>Bacteria</taxon>
        <taxon>Bacillati</taxon>
        <taxon>Mycoplasmatota</taxon>
        <taxon>Mollicutes</taxon>
        <taxon>Acholeplasmatales</taxon>
        <taxon>Acholeplasmataceae</taxon>
        <taxon>Acholeplasma</taxon>
    </lineage>
</organism>
<evidence type="ECO:0000256" key="3">
    <source>
        <dbReference type="ARBA" id="ARBA00022692"/>
    </source>
</evidence>
<keyword evidence="3 6" id="KW-0812">Transmembrane</keyword>
<evidence type="ECO:0000256" key="5">
    <source>
        <dbReference type="ARBA" id="ARBA00023136"/>
    </source>
</evidence>
<feature type="transmembrane region" description="Helical" evidence="6">
    <location>
        <begin position="166"/>
        <end position="188"/>
    </location>
</feature>
<dbReference type="EMBL" id="VKID01000001">
    <property type="protein sequence ID" value="TRY00061.1"/>
    <property type="molecule type" value="Genomic_DNA"/>
</dbReference>
<comment type="subcellular location">
    <subcellularLocation>
        <location evidence="1">Cell membrane</location>
        <topology evidence="1">Multi-pass membrane protein</topology>
    </subcellularLocation>
</comment>
<reference evidence="7 8" key="1">
    <citation type="submission" date="2019-07" db="EMBL/GenBank/DDBJ databases">
        <title>Genome sequence of Acholeplasma laidlawii strain with increased resistance to erythromycin.</title>
        <authorList>
            <person name="Medvedeva E.S."/>
            <person name="Baranova N.B."/>
            <person name="Siniagina M.N."/>
            <person name="Mouzykantov A."/>
            <person name="Chernova O.A."/>
            <person name="Chernov V.M."/>
        </authorList>
    </citation>
    <scope>NUCLEOTIDE SEQUENCE [LARGE SCALE GENOMIC DNA]</scope>
    <source>
        <strain evidence="7 8">PG8REry</strain>
    </source>
</reference>
<evidence type="ECO:0000256" key="6">
    <source>
        <dbReference type="SAM" id="Phobius"/>
    </source>
</evidence>
<dbReference type="NCBIfam" id="TIGR00374">
    <property type="entry name" value="flippase-like domain"/>
    <property type="match status" value="1"/>
</dbReference>
<sequence length="350" mass="39379">MENNSNNNNNTKSNKLWLNGIVVVVILLTLFTIVGSLNDFNEILSTIKTMDNRFLWLALGASFLSFVFLSISNHIVLRALNKEISLVDGFLIQSIETFFNGITPFSSGAQPFQLYYYRKMGVPSNQATSVLAVNFIIFQTVSVTLSTIGIAIYFQDILNVMGHNIIYILIGYTINTTILVGLFLLGYVRTAYKLFEAIFTFFERFNWTKKTANRLKSRTEKFVGEFQGGVKFLFTKKRVFILSSLTKLISLALLYSTTVIIVRALGQTITTTNAFYLFYSSILAVTTMMFVPLPGASGGTEISFSLLLTGKMPSVQVVTVMLIWRIITYYLGLLFGFIGFLLLKTMRTIK</sequence>
<dbReference type="GO" id="GO:0005886">
    <property type="term" value="C:plasma membrane"/>
    <property type="evidence" value="ECO:0007669"/>
    <property type="project" value="UniProtKB-SubCell"/>
</dbReference>
<name>A0A553IIN8_ACHLA</name>
<evidence type="ECO:0000256" key="4">
    <source>
        <dbReference type="ARBA" id="ARBA00022989"/>
    </source>
</evidence>
<keyword evidence="5 6" id="KW-0472">Membrane</keyword>
<dbReference type="AlphaFoldDB" id="A0A553IIN8"/>
<evidence type="ECO:0000256" key="1">
    <source>
        <dbReference type="ARBA" id="ARBA00004651"/>
    </source>
</evidence>
<dbReference type="PANTHER" id="PTHR37693:SF1">
    <property type="entry name" value="INTEGRAL MEMBRANE PROTEIN"/>
    <property type="match status" value="1"/>
</dbReference>
<evidence type="ECO:0000313" key="7">
    <source>
        <dbReference type="EMBL" id="TRY00061.1"/>
    </source>
</evidence>
<gene>
    <name evidence="7" type="ORF">FNV44_03185</name>
</gene>
<feature type="transmembrane region" description="Helical" evidence="6">
    <location>
        <begin position="54"/>
        <end position="76"/>
    </location>
</feature>
<feature type="transmembrane region" description="Helical" evidence="6">
    <location>
        <begin position="274"/>
        <end position="295"/>
    </location>
</feature>
<dbReference type="Pfam" id="PF03706">
    <property type="entry name" value="LPG_synthase_TM"/>
    <property type="match status" value="1"/>
</dbReference>
<dbReference type="RefSeq" id="WP_143215677.1">
    <property type="nucleotide sequence ID" value="NZ_VKID01000001.1"/>
</dbReference>
<protein>
    <submittedName>
        <fullName evidence="7">Flippase-like domain-containing protein</fullName>
    </submittedName>
</protein>
<proteinExistence type="predicted"/>
<dbReference type="PANTHER" id="PTHR37693">
    <property type="entry name" value="PHOSPHATIDYLGLYCEROL LYSYLTRANSFERASE"/>
    <property type="match status" value="1"/>
</dbReference>
<dbReference type="Proteomes" id="UP000315938">
    <property type="component" value="Unassembled WGS sequence"/>
</dbReference>
<feature type="transmembrane region" description="Helical" evidence="6">
    <location>
        <begin position="315"/>
        <end position="343"/>
    </location>
</feature>
<comment type="caution">
    <text evidence="7">The sequence shown here is derived from an EMBL/GenBank/DDBJ whole genome shotgun (WGS) entry which is preliminary data.</text>
</comment>
<dbReference type="InterPro" id="IPR022791">
    <property type="entry name" value="L-PG_synthase/AglD"/>
</dbReference>
<keyword evidence="2" id="KW-1003">Cell membrane</keyword>
<feature type="transmembrane region" description="Helical" evidence="6">
    <location>
        <begin position="130"/>
        <end position="154"/>
    </location>
</feature>
<evidence type="ECO:0000256" key="2">
    <source>
        <dbReference type="ARBA" id="ARBA00022475"/>
    </source>
</evidence>